<comment type="caution">
    <text evidence="14">The sequence shown here is derived from an EMBL/GenBank/DDBJ whole genome shotgun (WGS) entry which is preliminary data.</text>
</comment>
<comment type="caution">
    <text evidence="11">Lacks conserved residue(s) required for the propagation of feature annotation.</text>
</comment>
<evidence type="ECO:0000313" key="15">
    <source>
        <dbReference type="Proteomes" id="UP001501414"/>
    </source>
</evidence>
<dbReference type="Pfam" id="PF02882">
    <property type="entry name" value="THF_DHG_CYH_C"/>
    <property type="match status" value="1"/>
</dbReference>
<evidence type="ECO:0000256" key="10">
    <source>
        <dbReference type="ARBA" id="ARBA00023268"/>
    </source>
</evidence>
<dbReference type="EC" id="1.5.1.5" evidence="11"/>
<dbReference type="Proteomes" id="UP001501414">
    <property type="component" value="Unassembled WGS sequence"/>
</dbReference>
<evidence type="ECO:0000256" key="8">
    <source>
        <dbReference type="ARBA" id="ARBA00023102"/>
    </source>
</evidence>
<evidence type="ECO:0000259" key="13">
    <source>
        <dbReference type="Pfam" id="PF02882"/>
    </source>
</evidence>
<accession>A0ABP4IAB7</accession>
<sequence>MATSAARAPGPMTARPIDGRARARELGAALADEVAALHASGIRPGLATVLPGDAGFGARAYRRRLHRLAAELGVGHRTVELPAGASQAAVLDAVRSCNDDPAVSGVLLLRPLPAGVDQATVFGALDPAKDVEALHPENVGLLALGAPRFVPATPAAVFDLLDTWIDGTGQDRDGFYHRSRIVVVGRSATVGVPAVALGCARGATVSSIDEWADRTGGIGRYTRWADVLVVAAGRAGLVRAEHVAPGAVVLDVGINAVTGPDGTVRTVGDVDAGSVAARAAALTPVPGGVGPVTDVLLLRSTVLAARRAATAAAGSRAAS</sequence>
<comment type="subunit">
    <text evidence="11">Homodimer.</text>
</comment>
<feature type="binding site" evidence="11">
    <location>
        <begin position="185"/>
        <end position="187"/>
    </location>
    <ligand>
        <name>NADP(+)</name>
        <dbReference type="ChEBI" id="CHEBI:58349"/>
    </ligand>
</feature>
<dbReference type="Gene3D" id="3.40.50.720">
    <property type="entry name" value="NAD(P)-binding Rossmann-like Domain"/>
    <property type="match status" value="1"/>
</dbReference>
<dbReference type="InterPro" id="IPR020630">
    <property type="entry name" value="THF_DH/CycHdrlase_cat_dom"/>
</dbReference>
<gene>
    <name evidence="14" type="primary">folD_2</name>
    <name evidence="11" type="synonym">folD</name>
    <name evidence="14" type="ORF">GCM10009613_18790</name>
</gene>
<keyword evidence="2 11" id="KW-0554">One-carbon metabolism</keyword>
<evidence type="ECO:0000256" key="5">
    <source>
        <dbReference type="ARBA" id="ARBA00022801"/>
    </source>
</evidence>
<evidence type="ECO:0000259" key="12">
    <source>
        <dbReference type="Pfam" id="PF00763"/>
    </source>
</evidence>
<dbReference type="PANTHER" id="PTHR48099:SF5">
    <property type="entry name" value="C-1-TETRAHYDROFOLATE SYNTHASE, CYTOPLASMIC"/>
    <property type="match status" value="1"/>
</dbReference>
<feature type="domain" description="Tetrahydrofolate dehydrogenase/cyclohydrolase NAD(P)-binding" evidence="13">
    <location>
        <begin position="151"/>
        <end position="307"/>
    </location>
</feature>
<dbReference type="CDD" id="cd01080">
    <property type="entry name" value="NAD_bind_m-THF_DH_Cyclohyd"/>
    <property type="match status" value="1"/>
</dbReference>
<reference evidence="15" key="1">
    <citation type="journal article" date="2019" name="Int. J. Syst. Evol. Microbiol.">
        <title>The Global Catalogue of Microorganisms (GCM) 10K type strain sequencing project: providing services to taxonomists for standard genome sequencing and annotation.</title>
        <authorList>
            <consortium name="The Broad Institute Genomics Platform"/>
            <consortium name="The Broad Institute Genome Sequencing Center for Infectious Disease"/>
            <person name="Wu L."/>
            <person name="Ma J."/>
        </authorList>
    </citation>
    <scope>NUCLEOTIDE SEQUENCE [LARGE SCALE GENOMIC DNA]</scope>
    <source>
        <strain evidence="15">JCM 11896</strain>
    </source>
</reference>
<evidence type="ECO:0000256" key="1">
    <source>
        <dbReference type="ARBA" id="ARBA00004777"/>
    </source>
</evidence>
<dbReference type="EMBL" id="BAAAJK010000006">
    <property type="protein sequence ID" value="GAA1385797.1"/>
    <property type="molecule type" value="Genomic_DNA"/>
</dbReference>
<comment type="similarity">
    <text evidence="11">Belongs to the tetrahydrofolate dehydrogenase/cyclohydrolase family.</text>
</comment>
<comment type="pathway">
    <text evidence="1 11">One-carbon metabolism; tetrahydrofolate interconversion.</text>
</comment>
<keyword evidence="4 11" id="KW-0658">Purine biosynthesis</keyword>
<keyword evidence="6 11" id="KW-0521">NADP</keyword>
<protein>
    <recommendedName>
        <fullName evidence="11">Bifunctional protein FolD</fullName>
    </recommendedName>
    <domain>
        <recommendedName>
            <fullName evidence="11">Methylenetetrahydrofolate dehydrogenase</fullName>
            <ecNumber evidence="11">1.5.1.5</ecNumber>
        </recommendedName>
    </domain>
    <domain>
        <recommendedName>
            <fullName evidence="11">Methenyltetrahydrofolate cyclohydrolase</fullName>
            <ecNumber evidence="11">3.5.4.9</ecNumber>
        </recommendedName>
    </domain>
</protein>
<evidence type="ECO:0000256" key="9">
    <source>
        <dbReference type="ARBA" id="ARBA00023167"/>
    </source>
</evidence>
<keyword evidence="8 11" id="KW-0368">Histidine biosynthesis</keyword>
<dbReference type="InterPro" id="IPR020631">
    <property type="entry name" value="THF_DH/CycHdrlase_NAD-bd_dom"/>
</dbReference>
<comment type="catalytic activity">
    <reaction evidence="11">
        <text>(6R)-5,10-methylene-5,6,7,8-tetrahydrofolate + NADP(+) = (6R)-5,10-methenyltetrahydrofolate + NADPH</text>
        <dbReference type="Rhea" id="RHEA:22812"/>
        <dbReference type="ChEBI" id="CHEBI:15636"/>
        <dbReference type="ChEBI" id="CHEBI:57455"/>
        <dbReference type="ChEBI" id="CHEBI:57783"/>
        <dbReference type="ChEBI" id="CHEBI:58349"/>
        <dbReference type="EC" id="1.5.1.5"/>
    </reaction>
</comment>
<name>A0ABP4IAB7_9PSEU</name>
<dbReference type="EC" id="3.5.4.9" evidence="11"/>
<organism evidence="14 15">
    <name type="scientific">Pseudonocardia kongjuensis</name>
    <dbReference type="NCBI Taxonomy" id="102227"/>
    <lineage>
        <taxon>Bacteria</taxon>
        <taxon>Bacillati</taxon>
        <taxon>Actinomycetota</taxon>
        <taxon>Actinomycetes</taxon>
        <taxon>Pseudonocardiales</taxon>
        <taxon>Pseudonocardiaceae</taxon>
        <taxon>Pseudonocardia</taxon>
    </lineage>
</organism>
<keyword evidence="7 11" id="KW-0560">Oxidoreductase</keyword>
<keyword evidence="15" id="KW-1185">Reference proteome</keyword>
<dbReference type="Pfam" id="PF00763">
    <property type="entry name" value="THF_DHG_CYH"/>
    <property type="match status" value="1"/>
</dbReference>
<dbReference type="InterPro" id="IPR036291">
    <property type="entry name" value="NAD(P)-bd_dom_sf"/>
</dbReference>
<evidence type="ECO:0000256" key="2">
    <source>
        <dbReference type="ARBA" id="ARBA00022563"/>
    </source>
</evidence>
<dbReference type="SUPFAM" id="SSF51735">
    <property type="entry name" value="NAD(P)-binding Rossmann-fold domains"/>
    <property type="match status" value="1"/>
</dbReference>
<evidence type="ECO:0000256" key="4">
    <source>
        <dbReference type="ARBA" id="ARBA00022755"/>
    </source>
</evidence>
<keyword evidence="9 11" id="KW-0486">Methionine biosynthesis</keyword>
<keyword evidence="3 11" id="KW-0028">Amino-acid biosynthesis</keyword>
<dbReference type="InterPro" id="IPR046346">
    <property type="entry name" value="Aminoacid_DH-like_N_sf"/>
</dbReference>
<dbReference type="Gene3D" id="3.40.50.10860">
    <property type="entry name" value="Leucine Dehydrogenase, chain A, domain 1"/>
    <property type="match status" value="1"/>
</dbReference>
<evidence type="ECO:0000256" key="6">
    <source>
        <dbReference type="ARBA" id="ARBA00022857"/>
    </source>
</evidence>
<dbReference type="InterPro" id="IPR000672">
    <property type="entry name" value="THF_DH/CycHdrlase"/>
</dbReference>
<dbReference type="PANTHER" id="PTHR48099">
    <property type="entry name" value="C-1-TETRAHYDROFOLATE SYNTHASE, CYTOPLASMIC-RELATED"/>
    <property type="match status" value="1"/>
</dbReference>
<evidence type="ECO:0000256" key="3">
    <source>
        <dbReference type="ARBA" id="ARBA00022605"/>
    </source>
</evidence>
<dbReference type="SUPFAM" id="SSF53223">
    <property type="entry name" value="Aminoacid dehydrogenase-like, N-terminal domain"/>
    <property type="match status" value="1"/>
</dbReference>
<evidence type="ECO:0000256" key="11">
    <source>
        <dbReference type="HAMAP-Rule" id="MF_01576"/>
    </source>
</evidence>
<evidence type="ECO:0000256" key="7">
    <source>
        <dbReference type="ARBA" id="ARBA00023002"/>
    </source>
</evidence>
<dbReference type="HAMAP" id="MF_01576">
    <property type="entry name" value="THF_DHG_CYH"/>
    <property type="match status" value="1"/>
</dbReference>
<keyword evidence="5 11" id="KW-0378">Hydrolase</keyword>
<dbReference type="PRINTS" id="PR00085">
    <property type="entry name" value="THFDHDRGNASE"/>
</dbReference>
<proteinExistence type="inferred from homology"/>
<keyword evidence="10 11" id="KW-0511">Multifunctional enzyme</keyword>
<evidence type="ECO:0000313" key="14">
    <source>
        <dbReference type="EMBL" id="GAA1385797.1"/>
    </source>
</evidence>
<feature type="binding site" evidence="11">
    <location>
        <position position="254"/>
    </location>
    <ligand>
        <name>NADP(+)</name>
        <dbReference type="ChEBI" id="CHEBI:58349"/>
    </ligand>
</feature>
<comment type="catalytic activity">
    <reaction evidence="11">
        <text>(6R)-5,10-methenyltetrahydrofolate + H2O = (6R)-10-formyltetrahydrofolate + H(+)</text>
        <dbReference type="Rhea" id="RHEA:23700"/>
        <dbReference type="ChEBI" id="CHEBI:15377"/>
        <dbReference type="ChEBI" id="CHEBI:15378"/>
        <dbReference type="ChEBI" id="CHEBI:57455"/>
        <dbReference type="ChEBI" id="CHEBI:195366"/>
        <dbReference type="EC" id="3.5.4.9"/>
    </reaction>
</comment>
<feature type="domain" description="Tetrahydrofolate dehydrogenase/cyclohydrolase catalytic" evidence="12">
    <location>
        <begin position="17"/>
        <end position="132"/>
    </location>
</feature>
<comment type="function">
    <text evidence="11">Catalyzes the oxidation of 5,10-methylenetetrahydrofolate to 5,10-methenyltetrahydrofolate and then the hydrolysis of 5,10-methenyltetrahydrofolate to 10-formyltetrahydrofolate.</text>
</comment>